<accession>G3GYL8</accession>
<name>G3GYL8_CRIGR</name>
<sequence>MKTKHKVAYFTYYHILRGWISQNQGSEHLLLLLLLYVNKSAVGFLGKCGCQHSSQHLRGSRLEEEVRKIPIVKQGRIQSCLLNCTCSGVEGKESVTPGTKQASTGQKSPSLLPVSPLQRFHADDSHVQDWLIPNMLSLPV</sequence>
<dbReference type="Proteomes" id="UP000001075">
    <property type="component" value="Unassembled WGS sequence"/>
</dbReference>
<feature type="region of interest" description="Disordered" evidence="1">
    <location>
        <begin position="90"/>
        <end position="110"/>
    </location>
</feature>
<dbReference type="EMBL" id="JH000067">
    <property type="protein sequence ID" value="EGW03958.1"/>
    <property type="molecule type" value="Genomic_DNA"/>
</dbReference>
<evidence type="ECO:0000256" key="1">
    <source>
        <dbReference type="SAM" id="MobiDB-lite"/>
    </source>
</evidence>
<evidence type="ECO:0000313" key="2">
    <source>
        <dbReference type="EMBL" id="EGW03958.1"/>
    </source>
</evidence>
<proteinExistence type="predicted"/>
<gene>
    <name evidence="2" type="ORF">I79_002898</name>
</gene>
<protein>
    <submittedName>
        <fullName evidence="2">Uncharacterized protein</fullName>
    </submittedName>
</protein>
<dbReference type="InParanoid" id="G3GYL8"/>
<organism evidence="2 3">
    <name type="scientific">Cricetulus griseus</name>
    <name type="common">Chinese hamster</name>
    <name type="synonym">Cricetulus barabensis griseus</name>
    <dbReference type="NCBI Taxonomy" id="10029"/>
    <lineage>
        <taxon>Eukaryota</taxon>
        <taxon>Metazoa</taxon>
        <taxon>Chordata</taxon>
        <taxon>Craniata</taxon>
        <taxon>Vertebrata</taxon>
        <taxon>Euteleostomi</taxon>
        <taxon>Mammalia</taxon>
        <taxon>Eutheria</taxon>
        <taxon>Euarchontoglires</taxon>
        <taxon>Glires</taxon>
        <taxon>Rodentia</taxon>
        <taxon>Myomorpha</taxon>
        <taxon>Muroidea</taxon>
        <taxon>Cricetidae</taxon>
        <taxon>Cricetinae</taxon>
        <taxon>Cricetulus</taxon>
    </lineage>
</organism>
<evidence type="ECO:0000313" key="3">
    <source>
        <dbReference type="Proteomes" id="UP000001075"/>
    </source>
</evidence>
<reference evidence="3" key="1">
    <citation type="journal article" date="2011" name="Nat. Biotechnol.">
        <title>The genomic sequence of the Chinese hamster ovary (CHO)-K1 cell line.</title>
        <authorList>
            <person name="Xu X."/>
            <person name="Nagarajan H."/>
            <person name="Lewis N.E."/>
            <person name="Pan S."/>
            <person name="Cai Z."/>
            <person name="Liu X."/>
            <person name="Chen W."/>
            <person name="Xie M."/>
            <person name="Wang W."/>
            <person name="Hammond S."/>
            <person name="Andersen M.R."/>
            <person name="Neff N."/>
            <person name="Passarelli B."/>
            <person name="Koh W."/>
            <person name="Fan H.C."/>
            <person name="Wang J."/>
            <person name="Gui Y."/>
            <person name="Lee K.H."/>
            <person name="Betenbaugh M.J."/>
            <person name="Quake S.R."/>
            <person name="Famili I."/>
            <person name="Palsson B.O."/>
            <person name="Wang J."/>
        </authorList>
    </citation>
    <scope>NUCLEOTIDE SEQUENCE [LARGE SCALE GENOMIC DNA]</scope>
    <source>
        <strain evidence="3">CHO K1 cell line</strain>
    </source>
</reference>
<feature type="compositionally biased region" description="Polar residues" evidence="1">
    <location>
        <begin position="96"/>
        <end position="109"/>
    </location>
</feature>
<dbReference type="AlphaFoldDB" id="G3GYL8"/>